<evidence type="ECO:0000256" key="6">
    <source>
        <dbReference type="ARBA" id="ARBA00022695"/>
    </source>
</evidence>
<comment type="catalytic activity">
    <reaction evidence="15 18">
        <text>alpha-D-glucosamine 1-phosphate + acetyl-CoA = N-acetyl-alpha-D-glucosamine 1-phosphate + CoA + H(+)</text>
        <dbReference type="Rhea" id="RHEA:13725"/>
        <dbReference type="ChEBI" id="CHEBI:15378"/>
        <dbReference type="ChEBI" id="CHEBI:57287"/>
        <dbReference type="ChEBI" id="CHEBI:57288"/>
        <dbReference type="ChEBI" id="CHEBI:57776"/>
        <dbReference type="ChEBI" id="CHEBI:58516"/>
        <dbReference type="EC" id="2.3.1.157"/>
    </reaction>
</comment>
<reference evidence="22 23" key="1">
    <citation type="submission" date="2015-08" db="EMBL/GenBank/DDBJ databases">
        <authorList>
            <person name="Babu N.S."/>
            <person name="Beckwith C.J."/>
            <person name="Beseler K.G."/>
            <person name="Brison A."/>
            <person name="Carone J.V."/>
            <person name="Caskin T.P."/>
            <person name="Diamond M."/>
            <person name="Durham M.E."/>
            <person name="Foxe J.M."/>
            <person name="Go M."/>
            <person name="Henderson B.A."/>
            <person name="Jones I.B."/>
            <person name="McGettigan J.A."/>
            <person name="Micheletti S.J."/>
            <person name="Nasrallah M.E."/>
            <person name="Ortiz D."/>
            <person name="Piller C.R."/>
            <person name="Privatt S.R."/>
            <person name="Schneider S.L."/>
            <person name="Sharp S."/>
            <person name="Smith T.C."/>
            <person name="Stanton J.D."/>
            <person name="Ullery H.E."/>
            <person name="Wilson R.J."/>
            <person name="Serrano M.G."/>
            <person name="Buck G."/>
            <person name="Lee V."/>
            <person name="Wang Y."/>
            <person name="Carvalho R."/>
            <person name="Voegtly L."/>
            <person name="Shi R."/>
            <person name="Duckworth R."/>
            <person name="Johnson A."/>
            <person name="Loviza R."/>
            <person name="Walstead R."/>
            <person name="Shah Z."/>
            <person name="Kiflezghi M."/>
            <person name="Wade K."/>
            <person name="Ball S.L."/>
            <person name="Bradley K.W."/>
            <person name="Asai D.J."/>
            <person name="Bowman C.A."/>
            <person name="Russell D.A."/>
            <person name="Pope W.H."/>
            <person name="Jacobs-Sera D."/>
            <person name="Hendrix R.W."/>
            <person name="Hatfull G.F."/>
        </authorList>
    </citation>
    <scope>NUCLEOTIDE SEQUENCE [LARGE SCALE GENOMIC DNA]</scope>
    <source>
        <strain evidence="22 23">DSM 27710</strain>
    </source>
</reference>
<feature type="binding site" evidence="18">
    <location>
        <position position="143"/>
    </location>
    <ligand>
        <name>UDP-N-acetyl-alpha-D-glucosamine</name>
        <dbReference type="ChEBI" id="CHEBI:57705"/>
    </ligand>
</feature>
<feature type="binding site" evidence="18">
    <location>
        <position position="336"/>
    </location>
    <ligand>
        <name>UDP-N-acetyl-alpha-D-glucosamine</name>
        <dbReference type="ChEBI" id="CHEBI:57705"/>
    </ligand>
</feature>
<name>A0A0K1PF55_9BACT</name>
<keyword evidence="13 18" id="KW-0012">Acyltransferase</keyword>
<dbReference type="AlphaFoldDB" id="A0A0K1PF55"/>
<feature type="region of interest" description="Linker" evidence="18">
    <location>
        <begin position="233"/>
        <end position="253"/>
    </location>
</feature>
<protein>
    <recommendedName>
        <fullName evidence="18">Bifunctional protein GlmU</fullName>
    </recommendedName>
    <domain>
        <recommendedName>
            <fullName evidence="18">UDP-N-acetylglucosamine pyrophosphorylase</fullName>
            <ecNumber evidence="18">2.7.7.23</ecNumber>
        </recommendedName>
        <alternativeName>
            <fullName evidence="18">N-acetylglucosamine-1-phosphate uridyltransferase</fullName>
        </alternativeName>
    </domain>
    <domain>
        <recommendedName>
            <fullName evidence="18">Glucosamine-1-phosphate N-acetyltransferase</fullName>
            <ecNumber evidence="18">2.3.1.157</ecNumber>
        </recommendedName>
    </domain>
</protein>
<comment type="subcellular location">
    <subcellularLocation>
        <location evidence="1 18">Cytoplasm</location>
    </subcellularLocation>
</comment>
<dbReference type="Proteomes" id="UP000055590">
    <property type="component" value="Chromosome"/>
</dbReference>
<dbReference type="EC" id="2.7.7.23" evidence="18"/>
<evidence type="ECO:0000256" key="17">
    <source>
        <dbReference type="ARBA" id="ARBA00049628"/>
    </source>
</evidence>
<evidence type="ECO:0000256" key="2">
    <source>
        <dbReference type="ARBA" id="ARBA00007707"/>
    </source>
</evidence>
<dbReference type="Pfam" id="PF00132">
    <property type="entry name" value="Hexapep"/>
    <property type="match status" value="1"/>
</dbReference>
<feature type="binding site" evidence="18">
    <location>
        <position position="354"/>
    </location>
    <ligand>
        <name>UDP-N-acetyl-alpha-D-glucosamine</name>
        <dbReference type="ChEBI" id="CHEBI:57705"/>
    </ligand>
</feature>
<evidence type="ECO:0000256" key="18">
    <source>
        <dbReference type="HAMAP-Rule" id="MF_01631"/>
    </source>
</evidence>
<dbReference type="UniPathway" id="UPA00973"/>
<keyword evidence="12 18" id="KW-0511">Multifunctional enzyme</keyword>
<dbReference type="InterPro" id="IPR005882">
    <property type="entry name" value="Bifunctional_GlmU"/>
</dbReference>
<dbReference type="GO" id="GO:0008360">
    <property type="term" value="P:regulation of cell shape"/>
    <property type="evidence" value="ECO:0007669"/>
    <property type="project" value="UniProtKB-KW"/>
</dbReference>
<comment type="pathway">
    <text evidence="18">Nucleotide-sugar biosynthesis; UDP-N-acetyl-alpha-D-glucosamine biosynthesis; N-acetyl-alpha-D-glucosamine 1-phosphate from alpha-D-glucosamine 6-phosphate (route II): step 2/2.</text>
</comment>
<evidence type="ECO:0000256" key="15">
    <source>
        <dbReference type="ARBA" id="ARBA00048247"/>
    </source>
</evidence>
<proteinExistence type="inferred from homology"/>
<dbReference type="GO" id="GO:0005737">
    <property type="term" value="C:cytoplasm"/>
    <property type="evidence" value="ECO:0007669"/>
    <property type="project" value="UniProtKB-SubCell"/>
</dbReference>
<dbReference type="InterPro" id="IPR056729">
    <property type="entry name" value="GMPPB_C"/>
</dbReference>
<dbReference type="SUPFAM" id="SSF53448">
    <property type="entry name" value="Nucleotide-diphospho-sugar transferases"/>
    <property type="match status" value="1"/>
</dbReference>
<feature type="region of interest" description="Pyrophosphorylase" evidence="18">
    <location>
        <begin position="1"/>
        <end position="232"/>
    </location>
</feature>
<dbReference type="SUPFAM" id="SSF51161">
    <property type="entry name" value="Trimeric LpxA-like enzymes"/>
    <property type="match status" value="1"/>
</dbReference>
<feature type="region of interest" description="Disordered" evidence="19">
    <location>
        <begin position="459"/>
        <end position="543"/>
    </location>
</feature>
<dbReference type="HAMAP" id="MF_01631">
    <property type="entry name" value="GlmU"/>
    <property type="match status" value="1"/>
</dbReference>
<dbReference type="OrthoDB" id="9775031at2"/>
<evidence type="ECO:0000256" key="13">
    <source>
        <dbReference type="ARBA" id="ARBA00023315"/>
    </source>
</evidence>
<dbReference type="NCBIfam" id="TIGR01173">
    <property type="entry name" value="glmU"/>
    <property type="match status" value="1"/>
</dbReference>
<dbReference type="UniPathway" id="UPA00113">
    <property type="reaction ID" value="UER00532"/>
</dbReference>
<dbReference type="NCBIfam" id="NF010933">
    <property type="entry name" value="PRK14353.1"/>
    <property type="match status" value="1"/>
</dbReference>
<feature type="binding site" evidence="18">
    <location>
        <begin position="106"/>
        <end position="108"/>
    </location>
    <ligand>
        <name>UDP-N-acetyl-alpha-D-glucosamine</name>
        <dbReference type="ChEBI" id="CHEBI:57705"/>
    </ligand>
</feature>
<dbReference type="Gene3D" id="3.90.550.10">
    <property type="entry name" value="Spore Coat Polysaccharide Biosynthesis Protein SpsA, Chain A"/>
    <property type="match status" value="1"/>
</dbReference>
<comment type="similarity">
    <text evidence="3 18">In the N-terminal section; belongs to the N-acetylglucosamine-1-phosphate uridyltransferase family.</text>
</comment>
<evidence type="ECO:0000256" key="11">
    <source>
        <dbReference type="ARBA" id="ARBA00022984"/>
    </source>
</evidence>
<comment type="catalytic activity">
    <reaction evidence="16 18">
        <text>N-acetyl-alpha-D-glucosamine 1-phosphate + UTP + H(+) = UDP-N-acetyl-alpha-D-glucosamine + diphosphate</text>
        <dbReference type="Rhea" id="RHEA:13509"/>
        <dbReference type="ChEBI" id="CHEBI:15378"/>
        <dbReference type="ChEBI" id="CHEBI:33019"/>
        <dbReference type="ChEBI" id="CHEBI:46398"/>
        <dbReference type="ChEBI" id="CHEBI:57705"/>
        <dbReference type="ChEBI" id="CHEBI:57776"/>
        <dbReference type="EC" id="2.7.7.23"/>
    </reaction>
</comment>
<dbReference type="InterPro" id="IPR025877">
    <property type="entry name" value="MobA-like_NTP_Trfase"/>
</dbReference>
<feature type="binding site" evidence="18">
    <location>
        <position position="230"/>
    </location>
    <ligand>
        <name>UDP-N-acetyl-alpha-D-glucosamine</name>
        <dbReference type="ChEBI" id="CHEBI:57705"/>
    </ligand>
</feature>
<keyword evidence="9 18" id="KW-0460">Magnesium</keyword>
<evidence type="ECO:0000256" key="5">
    <source>
        <dbReference type="ARBA" id="ARBA00022679"/>
    </source>
</evidence>
<dbReference type="PANTHER" id="PTHR43584:SF3">
    <property type="entry name" value="BIFUNCTIONAL PROTEIN GLMU"/>
    <property type="match status" value="1"/>
</dbReference>
<evidence type="ECO:0000256" key="3">
    <source>
        <dbReference type="ARBA" id="ARBA00007947"/>
    </source>
</evidence>
<feature type="region of interest" description="N-acetyltransferase" evidence="18">
    <location>
        <begin position="254"/>
        <end position="543"/>
    </location>
</feature>
<keyword evidence="6 18" id="KW-0548">Nucleotidyltransferase</keyword>
<feature type="binding site" evidence="18">
    <location>
        <begin position="83"/>
        <end position="84"/>
    </location>
    <ligand>
        <name>UDP-N-acetyl-alpha-D-glucosamine</name>
        <dbReference type="ChEBI" id="CHEBI:57705"/>
    </ligand>
</feature>
<dbReference type="Pfam" id="PF12804">
    <property type="entry name" value="NTP_transf_3"/>
    <property type="match status" value="1"/>
</dbReference>
<dbReference type="InterPro" id="IPR029044">
    <property type="entry name" value="Nucleotide-diphossugar_trans"/>
</dbReference>
<dbReference type="EC" id="2.3.1.157" evidence="18"/>
<dbReference type="KEGG" id="vin:AKJ08_2529"/>
<dbReference type="InterPro" id="IPR001451">
    <property type="entry name" value="Hexapep"/>
</dbReference>
<feature type="binding site" evidence="18">
    <location>
        <begin position="9"/>
        <end position="12"/>
    </location>
    <ligand>
        <name>UDP-N-acetyl-alpha-D-glucosamine</name>
        <dbReference type="ChEBI" id="CHEBI:57705"/>
    </ligand>
</feature>
<evidence type="ECO:0000256" key="1">
    <source>
        <dbReference type="ARBA" id="ARBA00004496"/>
    </source>
</evidence>
<evidence type="ECO:0000256" key="10">
    <source>
        <dbReference type="ARBA" id="ARBA00022960"/>
    </source>
</evidence>
<dbReference type="GO" id="GO:0003977">
    <property type="term" value="F:UDP-N-acetylglucosamine diphosphorylase activity"/>
    <property type="evidence" value="ECO:0007669"/>
    <property type="project" value="UniProtKB-UniRule"/>
</dbReference>
<keyword evidence="10 18" id="KW-0133">Cell shape</keyword>
<evidence type="ECO:0000256" key="12">
    <source>
        <dbReference type="ARBA" id="ARBA00023268"/>
    </source>
</evidence>
<evidence type="ECO:0000256" key="16">
    <source>
        <dbReference type="ARBA" id="ARBA00048493"/>
    </source>
</evidence>
<dbReference type="InterPro" id="IPR038009">
    <property type="entry name" value="GlmU_C_LbH"/>
</dbReference>
<evidence type="ECO:0000313" key="22">
    <source>
        <dbReference type="EMBL" id="AKU92142.1"/>
    </source>
</evidence>
<feature type="binding site" evidence="18">
    <location>
        <position position="78"/>
    </location>
    <ligand>
        <name>UDP-N-acetyl-alpha-D-glucosamine</name>
        <dbReference type="ChEBI" id="CHEBI:57705"/>
    </ligand>
</feature>
<feature type="compositionally biased region" description="Low complexity" evidence="19">
    <location>
        <begin position="460"/>
        <end position="525"/>
    </location>
</feature>
<comment type="function">
    <text evidence="17 18">Catalyzes the last two sequential reactions in the de novo biosynthetic pathway for UDP-N-acetylglucosamine (UDP-GlcNAc). The C-terminal domain catalyzes the transfer of acetyl group from acetyl coenzyme A to glucosamine-1-phosphate (GlcN-1-P) to produce N-acetylglucosamine-1-phosphate (GlcNAc-1-P), which is converted into UDP-GlcNAc by the transfer of uridine 5-monophosphate (from uridine 5-triphosphate), a reaction catalyzed by the N-terminal domain.</text>
</comment>
<dbReference type="GO" id="GO:0000902">
    <property type="term" value="P:cell morphogenesis"/>
    <property type="evidence" value="ECO:0007669"/>
    <property type="project" value="UniProtKB-UniRule"/>
</dbReference>
<feature type="binding site" evidence="18">
    <location>
        <position position="230"/>
    </location>
    <ligand>
        <name>Mg(2+)</name>
        <dbReference type="ChEBI" id="CHEBI:18420"/>
    </ligand>
</feature>
<comment type="similarity">
    <text evidence="2 18">In the C-terminal section; belongs to the transferase hexapeptide repeat family.</text>
</comment>
<accession>A0A0K1PF55</accession>
<evidence type="ECO:0000256" key="14">
    <source>
        <dbReference type="ARBA" id="ARBA00023316"/>
    </source>
</evidence>
<feature type="binding site" evidence="18">
    <location>
        <position position="443"/>
    </location>
    <ligand>
        <name>acetyl-CoA</name>
        <dbReference type="ChEBI" id="CHEBI:57288"/>
    </ligand>
</feature>
<evidence type="ECO:0000256" key="8">
    <source>
        <dbReference type="ARBA" id="ARBA00022737"/>
    </source>
</evidence>
<keyword evidence="23" id="KW-1185">Reference proteome</keyword>
<dbReference type="GO" id="GO:0000287">
    <property type="term" value="F:magnesium ion binding"/>
    <property type="evidence" value="ECO:0007669"/>
    <property type="project" value="UniProtKB-UniRule"/>
</dbReference>
<keyword evidence="11 18" id="KW-0573">Peptidoglycan synthesis</keyword>
<organism evidence="22 23">
    <name type="scientific">Vulgatibacter incomptus</name>
    <dbReference type="NCBI Taxonomy" id="1391653"/>
    <lineage>
        <taxon>Bacteria</taxon>
        <taxon>Pseudomonadati</taxon>
        <taxon>Myxococcota</taxon>
        <taxon>Myxococcia</taxon>
        <taxon>Myxococcales</taxon>
        <taxon>Cystobacterineae</taxon>
        <taxon>Vulgatibacteraceae</taxon>
        <taxon>Vulgatibacter</taxon>
    </lineage>
</organism>
<dbReference type="InterPro" id="IPR011004">
    <property type="entry name" value="Trimer_LpxA-like_sf"/>
</dbReference>
<dbReference type="STRING" id="1391653.AKJ08_2529"/>
<sequence>MSERAAIILAAGKGTRMKSGLAKALHEANGKPLAWYPIQRALELGCDPVVVVVGHQGDEVRRQLAAHFPGAPLRFAVQEEQLGTGHAVLCARRALAGHKGRITILYGDVPLLERPTLEKLIAAGKGHLVAFLTMNPSDPTGYGRVIRGLDGKVRAIVEEKDATPDERQVREANGGLYDCDARFLWKALAKVDSGNAQREFYLTDLVAAAARAGDPAVAVPTPVDELQGVNDRVELAEAGRRLRRRVAEGHMRAGVGIVDPDAVYLENEAELAPGATIEPNVWIAGRSSVGAGSVIGFGSVLVDSTVGEGVVVKPYSVLEGAVVGDRAIVGPFARLRPGTELGAEVHIGNFVETKKTTMGRGSKANHLAYLGDAMIGERCNVGAGTITCNYDGVNKLPTILGDDVFIGSDTQLVAPVTIGDGAYVGAGATVTADVPAGALALSRAPQVVKEGWADRKRASAKAASSAKGASSKISGKSKASKLAPASKNSAAKSTASKISAAASKASGSKAVAGKTAAARSSAAKTTEARRSAVRASGSKRPRK</sequence>
<dbReference type="PATRIC" id="fig|1391653.3.peg.2634"/>
<comment type="pathway">
    <text evidence="18">Nucleotide-sugar biosynthesis; UDP-N-acetyl-alpha-D-glucosamine biosynthesis; UDP-N-acetyl-alpha-D-glucosamine from N-acetyl-alpha-D-glucosamine 1-phosphate: step 1/1.</text>
</comment>
<feature type="domain" description="Mannose-1-phosphate guanyltransferase C-terminal" evidence="21">
    <location>
        <begin position="263"/>
        <end position="349"/>
    </location>
</feature>
<feature type="binding site" evidence="18">
    <location>
        <position position="158"/>
    </location>
    <ligand>
        <name>UDP-N-acetyl-alpha-D-glucosamine</name>
        <dbReference type="ChEBI" id="CHEBI:57705"/>
    </ligand>
</feature>
<feature type="active site" description="Proton acceptor" evidence="18">
    <location>
        <position position="366"/>
    </location>
</feature>
<dbReference type="GO" id="GO:0019134">
    <property type="term" value="F:glucosamine-1-phosphate N-acetyltransferase activity"/>
    <property type="evidence" value="ECO:0007669"/>
    <property type="project" value="UniProtKB-UniRule"/>
</dbReference>
<keyword evidence="5 18" id="KW-0808">Transferase</keyword>
<dbReference type="InterPro" id="IPR050065">
    <property type="entry name" value="GlmU-like"/>
</dbReference>
<keyword evidence="7 18" id="KW-0479">Metal-binding</keyword>
<dbReference type="CDD" id="cd03353">
    <property type="entry name" value="LbH_GlmU_C"/>
    <property type="match status" value="1"/>
</dbReference>
<feature type="binding site" evidence="18">
    <location>
        <position position="408"/>
    </location>
    <ligand>
        <name>acetyl-CoA</name>
        <dbReference type="ChEBI" id="CHEBI:57288"/>
    </ligand>
</feature>
<evidence type="ECO:0000259" key="20">
    <source>
        <dbReference type="Pfam" id="PF12804"/>
    </source>
</evidence>
<dbReference type="GO" id="GO:0009245">
    <property type="term" value="P:lipid A biosynthetic process"/>
    <property type="evidence" value="ECO:0007669"/>
    <property type="project" value="UniProtKB-UniRule"/>
</dbReference>
<dbReference type="GO" id="GO:0006048">
    <property type="term" value="P:UDP-N-acetylglucosamine biosynthetic process"/>
    <property type="evidence" value="ECO:0007669"/>
    <property type="project" value="UniProtKB-UniPathway"/>
</dbReference>
<keyword evidence="8 18" id="KW-0677">Repeat</keyword>
<dbReference type="Pfam" id="PF25087">
    <property type="entry name" value="GMPPB_C"/>
    <property type="match status" value="1"/>
</dbReference>
<evidence type="ECO:0000256" key="19">
    <source>
        <dbReference type="SAM" id="MobiDB-lite"/>
    </source>
</evidence>
<dbReference type="CDD" id="cd02540">
    <property type="entry name" value="GT2_GlmU_N_bac"/>
    <property type="match status" value="1"/>
</dbReference>
<comment type="cofactor">
    <cofactor evidence="18">
        <name>Mg(2+)</name>
        <dbReference type="ChEBI" id="CHEBI:18420"/>
    </cofactor>
    <text evidence="18">Binds 1 Mg(2+) ion per subunit.</text>
</comment>
<feature type="binding site" evidence="18">
    <location>
        <begin position="389"/>
        <end position="390"/>
    </location>
    <ligand>
        <name>acetyl-CoA</name>
        <dbReference type="ChEBI" id="CHEBI:57288"/>
    </ligand>
</feature>
<dbReference type="GO" id="GO:0016020">
    <property type="term" value="C:membrane"/>
    <property type="evidence" value="ECO:0007669"/>
    <property type="project" value="GOC"/>
</dbReference>
<feature type="binding site" evidence="18">
    <location>
        <position position="383"/>
    </location>
    <ligand>
        <name>acetyl-CoA</name>
        <dbReference type="ChEBI" id="CHEBI:57288"/>
    </ligand>
</feature>
<keyword evidence="14 18" id="KW-0961">Cell wall biogenesis/degradation</keyword>
<feature type="binding site" evidence="18">
    <location>
        <position position="108"/>
    </location>
    <ligand>
        <name>Mg(2+)</name>
        <dbReference type="ChEBI" id="CHEBI:18420"/>
    </ligand>
</feature>
<feature type="domain" description="MobA-like NTP transferase" evidence="20">
    <location>
        <begin position="6"/>
        <end position="132"/>
    </location>
</feature>
<dbReference type="GO" id="GO:0009252">
    <property type="term" value="P:peptidoglycan biosynthetic process"/>
    <property type="evidence" value="ECO:0007669"/>
    <property type="project" value="UniProtKB-UniRule"/>
</dbReference>
<feature type="binding site" evidence="18">
    <location>
        <position position="369"/>
    </location>
    <ligand>
        <name>UDP-N-acetyl-alpha-D-glucosamine</name>
        <dbReference type="ChEBI" id="CHEBI:57705"/>
    </ligand>
</feature>
<dbReference type="InterPro" id="IPR018357">
    <property type="entry name" value="Hexapep_transf_CS"/>
</dbReference>
<feature type="binding site" evidence="18">
    <location>
        <position position="426"/>
    </location>
    <ligand>
        <name>acetyl-CoA</name>
        <dbReference type="ChEBI" id="CHEBI:57288"/>
    </ligand>
</feature>
<dbReference type="PROSITE" id="PS00101">
    <property type="entry name" value="HEXAPEP_TRANSFERASES"/>
    <property type="match status" value="1"/>
</dbReference>
<feature type="binding site" evidence="18">
    <location>
        <position position="173"/>
    </location>
    <ligand>
        <name>UDP-N-acetyl-alpha-D-glucosamine</name>
        <dbReference type="ChEBI" id="CHEBI:57705"/>
    </ligand>
</feature>
<evidence type="ECO:0000259" key="21">
    <source>
        <dbReference type="Pfam" id="PF25087"/>
    </source>
</evidence>
<dbReference type="EMBL" id="CP012332">
    <property type="protein sequence ID" value="AKU92142.1"/>
    <property type="molecule type" value="Genomic_DNA"/>
</dbReference>
<dbReference type="PANTHER" id="PTHR43584">
    <property type="entry name" value="NUCLEOTIDYL TRANSFERASE"/>
    <property type="match status" value="1"/>
</dbReference>
<keyword evidence="4 18" id="KW-0963">Cytoplasm</keyword>
<evidence type="ECO:0000313" key="23">
    <source>
        <dbReference type="Proteomes" id="UP000055590"/>
    </source>
</evidence>
<evidence type="ECO:0000256" key="7">
    <source>
        <dbReference type="ARBA" id="ARBA00022723"/>
    </source>
</evidence>
<comment type="subunit">
    <text evidence="18">Homotrimer.</text>
</comment>
<evidence type="ECO:0000256" key="4">
    <source>
        <dbReference type="ARBA" id="ARBA00022490"/>
    </source>
</evidence>
<evidence type="ECO:0000256" key="9">
    <source>
        <dbReference type="ARBA" id="ARBA00022842"/>
    </source>
</evidence>
<comment type="pathway">
    <text evidence="18">Bacterial outer membrane biogenesis; LPS lipid A biosynthesis.</text>
</comment>
<feature type="binding site" evidence="18">
    <location>
        <position position="23"/>
    </location>
    <ligand>
        <name>UDP-N-acetyl-alpha-D-glucosamine</name>
        <dbReference type="ChEBI" id="CHEBI:57705"/>
    </ligand>
</feature>
<dbReference type="Gene3D" id="2.160.10.10">
    <property type="entry name" value="Hexapeptide repeat proteins"/>
    <property type="match status" value="1"/>
</dbReference>
<feature type="binding site" evidence="18">
    <location>
        <position position="380"/>
    </location>
    <ligand>
        <name>UDP-N-acetyl-alpha-D-glucosamine</name>
        <dbReference type="ChEBI" id="CHEBI:57705"/>
    </ligand>
</feature>
<dbReference type="GO" id="GO:0071555">
    <property type="term" value="P:cell wall organization"/>
    <property type="evidence" value="ECO:0007669"/>
    <property type="project" value="UniProtKB-KW"/>
</dbReference>
<gene>
    <name evidence="18" type="primary">glmU</name>
    <name evidence="22" type="ORF">AKJ08_2529</name>
</gene>